<dbReference type="EMBL" id="KV424042">
    <property type="protein sequence ID" value="KZT53236.1"/>
    <property type="molecule type" value="Genomic_DNA"/>
</dbReference>
<proteinExistence type="predicted"/>
<reference evidence="1 2" key="1">
    <citation type="journal article" date="2016" name="Mol. Biol. Evol.">
        <title>Comparative Genomics of Early-Diverging Mushroom-Forming Fungi Provides Insights into the Origins of Lignocellulose Decay Capabilities.</title>
        <authorList>
            <person name="Nagy L.G."/>
            <person name="Riley R."/>
            <person name="Tritt A."/>
            <person name="Adam C."/>
            <person name="Daum C."/>
            <person name="Floudas D."/>
            <person name="Sun H."/>
            <person name="Yadav J.S."/>
            <person name="Pangilinan J."/>
            <person name="Larsson K.H."/>
            <person name="Matsuura K."/>
            <person name="Barry K."/>
            <person name="Labutti K."/>
            <person name="Kuo R."/>
            <person name="Ohm R.A."/>
            <person name="Bhattacharya S.S."/>
            <person name="Shirouzu T."/>
            <person name="Yoshinaga Y."/>
            <person name="Martin F.M."/>
            <person name="Grigoriev I.V."/>
            <person name="Hibbett D.S."/>
        </authorList>
    </citation>
    <scope>NUCLEOTIDE SEQUENCE [LARGE SCALE GENOMIC DNA]</scope>
    <source>
        <strain evidence="1 2">HHB12733</strain>
    </source>
</reference>
<protein>
    <submittedName>
        <fullName evidence="1">Uncharacterized protein</fullName>
    </submittedName>
</protein>
<evidence type="ECO:0000313" key="1">
    <source>
        <dbReference type="EMBL" id="KZT53236.1"/>
    </source>
</evidence>
<sequence length="99" mass="11691">MRFCVVVYCTRLCALVVIHCTPVKIYVFYFIDPPCFLHWHRPGCAAQMRLMQHFAEARVRRHHGTSSHSKHRYPFAPLIDFFLCTSRQAQVRPRPFDAV</sequence>
<gene>
    <name evidence="1" type="ORF">CALCODRAFT_56063</name>
</gene>
<organism evidence="1 2">
    <name type="scientific">Calocera cornea HHB12733</name>
    <dbReference type="NCBI Taxonomy" id="1353952"/>
    <lineage>
        <taxon>Eukaryota</taxon>
        <taxon>Fungi</taxon>
        <taxon>Dikarya</taxon>
        <taxon>Basidiomycota</taxon>
        <taxon>Agaricomycotina</taxon>
        <taxon>Dacrymycetes</taxon>
        <taxon>Dacrymycetales</taxon>
        <taxon>Dacrymycetaceae</taxon>
        <taxon>Calocera</taxon>
    </lineage>
</organism>
<dbReference type="InParanoid" id="A0A165DP96"/>
<name>A0A165DP96_9BASI</name>
<keyword evidence="2" id="KW-1185">Reference proteome</keyword>
<dbReference type="AlphaFoldDB" id="A0A165DP96"/>
<dbReference type="Proteomes" id="UP000076842">
    <property type="component" value="Unassembled WGS sequence"/>
</dbReference>
<evidence type="ECO:0000313" key="2">
    <source>
        <dbReference type="Proteomes" id="UP000076842"/>
    </source>
</evidence>
<accession>A0A165DP96</accession>